<evidence type="ECO:0000313" key="7">
    <source>
        <dbReference type="Proteomes" id="UP000274822"/>
    </source>
</evidence>
<protein>
    <recommendedName>
        <fullName evidence="8">Kelch repeat protein</fullName>
    </recommendedName>
</protein>
<dbReference type="AlphaFoldDB" id="A0A433QR83"/>
<dbReference type="SUPFAM" id="SSF117281">
    <property type="entry name" value="Kelch motif"/>
    <property type="match status" value="2"/>
</dbReference>
<feature type="signal peptide" evidence="5">
    <location>
        <begin position="1"/>
        <end position="24"/>
    </location>
</feature>
<evidence type="ECO:0000256" key="1">
    <source>
        <dbReference type="ARBA" id="ARBA00022441"/>
    </source>
</evidence>
<keyword evidence="5" id="KW-0732">Signal</keyword>
<dbReference type="SUPFAM" id="SSF103473">
    <property type="entry name" value="MFS general substrate transporter"/>
    <property type="match status" value="1"/>
</dbReference>
<evidence type="ECO:0008006" key="8">
    <source>
        <dbReference type="Google" id="ProtNLM"/>
    </source>
</evidence>
<feature type="chain" id="PRO_5019240752" description="Kelch repeat protein" evidence="5">
    <location>
        <begin position="25"/>
        <end position="529"/>
    </location>
</feature>
<evidence type="ECO:0000313" key="6">
    <source>
        <dbReference type="EMBL" id="RUS32293.1"/>
    </source>
</evidence>
<accession>A0A433QR83</accession>
<keyword evidence="2" id="KW-0677">Repeat</keyword>
<sequence length="529" mass="57155">MLLQPIARIFIFLGALTTRTQVNAVNPRAGARALLLGKTIWVYGGFSTSSTSTLNTAATLDVSVPWSVANPAWTERADDLSVAPFSQLGTMFPTVNQTGFYLSDQSGGFNKTYGMAKFDAVNYKWTTLPVATFSTIPPSGHAGWDNSGNAWVWMGFLSSLVTNDTQIESLDVFKFSQSTQSWTLIPNQLPNVLFRRLHRIVWLSYVETAWHLKRDVKSANFFFFLTPRSSGLLIPIGGASSFSPNIFAPMSDVITYNTITGKWLAVTATGAIPAARQSHSATLAPDGYSIILYAGQDEVGNVLGDVAVLDTRTFVWSNPNISGMAPRPRVKHTAVLVGDALIIMGGGLDPNLTISSNIISETIVLNTTTWSWLTTYTPPNIWSSVTTSGNSSPVAATSIATATVIPTSSDGLGVGVTAGIAVTAVIAVVAILILLLFLRRRKRRLMKKEGEEAGDVFGGGRGPAKWKPDEEGPKNLKLDDLAPEVEVEAAVTIDEGAKKQVIVEEDITNARNYGYREQMDLLDILSQRT</sequence>
<dbReference type="PANTHER" id="PTHR46093">
    <property type="entry name" value="ACYL-COA-BINDING DOMAIN-CONTAINING PROTEIN 5"/>
    <property type="match status" value="1"/>
</dbReference>
<dbReference type="EMBL" id="RBNJ01002174">
    <property type="protein sequence ID" value="RUS32293.1"/>
    <property type="molecule type" value="Genomic_DNA"/>
</dbReference>
<keyword evidence="1" id="KW-0880">Kelch repeat</keyword>
<evidence type="ECO:0000256" key="3">
    <source>
        <dbReference type="SAM" id="MobiDB-lite"/>
    </source>
</evidence>
<evidence type="ECO:0000256" key="2">
    <source>
        <dbReference type="ARBA" id="ARBA00022737"/>
    </source>
</evidence>
<evidence type="ECO:0000256" key="5">
    <source>
        <dbReference type="SAM" id="SignalP"/>
    </source>
</evidence>
<evidence type="ECO:0000256" key="4">
    <source>
        <dbReference type="SAM" id="Phobius"/>
    </source>
</evidence>
<dbReference type="InterPro" id="IPR036259">
    <property type="entry name" value="MFS_trans_sf"/>
</dbReference>
<keyword evidence="4" id="KW-0472">Membrane</keyword>
<reference evidence="6 7" key="1">
    <citation type="journal article" date="2018" name="New Phytol.">
        <title>Phylogenomics of Endogonaceae and evolution of mycorrhizas within Mucoromycota.</title>
        <authorList>
            <person name="Chang Y."/>
            <person name="Desiro A."/>
            <person name="Na H."/>
            <person name="Sandor L."/>
            <person name="Lipzen A."/>
            <person name="Clum A."/>
            <person name="Barry K."/>
            <person name="Grigoriev I.V."/>
            <person name="Martin F.M."/>
            <person name="Stajich J.E."/>
            <person name="Smith M.E."/>
            <person name="Bonito G."/>
            <person name="Spatafora J.W."/>
        </authorList>
    </citation>
    <scope>NUCLEOTIDE SEQUENCE [LARGE SCALE GENOMIC DNA]</scope>
    <source>
        <strain evidence="6 7">AD002</strain>
    </source>
</reference>
<comment type="caution">
    <text evidence="6">The sequence shown here is derived from an EMBL/GenBank/DDBJ whole genome shotgun (WGS) entry which is preliminary data.</text>
</comment>
<keyword evidence="7" id="KW-1185">Reference proteome</keyword>
<gene>
    <name evidence="6" type="ORF">BC938DRAFT_475788</name>
</gene>
<dbReference type="Proteomes" id="UP000274822">
    <property type="component" value="Unassembled WGS sequence"/>
</dbReference>
<name>A0A433QR83_9FUNG</name>
<dbReference type="InterPro" id="IPR015915">
    <property type="entry name" value="Kelch-typ_b-propeller"/>
</dbReference>
<feature type="transmembrane region" description="Helical" evidence="4">
    <location>
        <begin position="412"/>
        <end position="438"/>
    </location>
</feature>
<proteinExistence type="predicted"/>
<organism evidence="6 7">
    <name type="scientific">Jimgerdemannia flammicorona</name>
    <dbReference type="NCBI Taxonomy" id="994334"/>
    <lineage>
        <taxon>Eukaryota</taxon>
        <taxon>Fungi</taxon>
        <taxon>Fungi incertae sedis</taxon>
        <taxon>Mucoromycota</taxon>
        <taxon>Mucoromycotina</taxon>
        <taxon>Endogonomycetes</taxon>
        <taxon>Endogonales</taxon>
        <taxon>Endogonaceae</taxon>
        <taxon>Jimgerdemannia</taxon>
    </lineage>
</organism>
<keyword evidence="4" id="KW-0812">Transmembrane</keyword>
<dbReference type="PANTHER" id="PTHR46093:SF18">
    <property type="entry name" value="FIBRONECTIN TYPE-III DOMAIN-CONTAINING PROTEIN"/>
    <property type="match status" value="1"/>
</dbReference>
<feature type="region of interest" description="Disordered" evidence="3">
    <location>
        <begin position="456"/>
        <end position="476"/>
    </location>
</feature>
<keyword evidence="4" id="KW-1133">Transmembrane helix</keyword>
<feature type="compositionally biased region" description="Basic and acidic residues" evidence="3">
    <location>
        <begin position="466"/>
        <end position="476"/>
    </location>
</feature>
<dbReference type="Pfam" id="PF24681">
    <property type="entry name" value="Kelch_KLHDC2_KLHL20_DRC7"/>
    <property type="match status" value="1"/>
</dbReference>
<dbReference type="Gene3D" id="2.120.10.80">
    <property type="entry name" value="Kelch-type beta propeller"/>
    <property type="match status" value="2"/>
</dbReference>